<evidence type="ECO:0000313" key="6">
    <source>
        <dbReference type="EMBL" id="TQE92954.1"/>
    </source>
</evidence>
<dbReference type="InParanoid" id="A0A540V855"/>
<sequence length="130" mass="14226">MEIAFLIGRIIVGVYYLMMAFNHFTRVGMLSGYAQSKGVPAPTLAVIGSGVLLLIGGLSVLTGYQPVIGVIALVLFFLPVTFMMHNFWAVEDEQVKQMEMVQFTKNLALLGSALMYLGVPTPWPFTFFGG</sequence>
<comment type="subcellular location">
    <subcellularLocation>
        <location evidence="1">Membrane</location>
        <topology evidence="1">Multi-pass membrane protein</topology>
    </subcellularLocation>
</comment>
<dbReference type="Proteomes" id="UP000317371">
    <property type="component" value="Unassembled WGS sequence"/>
</dbReference>
<organism evidence="6 7">
    <name type="scientific">Litorilinea aerophila</name>
    <dbReference type="NCBI Taxonomy" id="1204385"/>
    <lineage>
        <taxon>Bacteria</taxon>
        <taxon>Bacillati</taxon>
        <taxon>Chloroflexota</taxon>
        <taxon>Caldilineae</taxon>
        <taxon>Caldilineales</taxon>
        <taxon>Caldilineaceae</taxon>
        <taxon>Litorilinea</taxon>
    </lineage>
</organism>
<feature type="transmembrane region" description="Helical" evidence="5">
    <location>
        <begin position="67"/>
        <end position="87"/>
    </location>
</feature>
<keyword evidence="3 5" id="KW-1133">Transmembrane helix</keyword>
<dbReference type="EMBL" id="VIGC01000068">
    <property type="protein sequence ID" value="TQE92954.1"/>
    <property type="molecule type" value="Genomic_DNA"/>
</dbReference>
<proteinExistence type="predicted"/>
<keyword evidence="4 5" id="KW-0472">Membrane</keyword>
<name>A0A540V855_9CHLR</name>
<keyword evidence="2 5" id="KW-0812">Transmembrane</keyword>
<dbReference type="GO" id="GO:0016020">
    <property type="term" value="C:membrane"/>
    <property type="evidence" value="ECO:0007669"/>
    <property type="project" value="UniProtKB-SubCell"/>
</dbReference>
<dbReference type="AlphaFoldDB" id="A0A540V855"/>
<gene>
    <name evidence="6" type="ORF">FKZ61_23490</name>
</gene>
<evidence type="ECO:0000256" key="1">
    <source>
        <dbReference type="ARBA" id="ARBA00004141"/>
    </source>
</evidence>
<evidence type="ECO:0000256" key="2">
    <source>
        <dbReference type="ARBA" id="ARBA00022692"/>
    </source>
</evidence>
<evidence type="ECO:0000313" key="7">
    <source>
        <dbReference type="Proteomes" id="UP000317371"/>
    </source>
</evidence>
<dbReference type="OrthoDB" id="9792760at2"/>
<dbReference type="RefSeq" id="WP_141612617.1">
    <property type="nucleotide sequence ID" value="NZ_VIGC02000068.1"/>
</dbReference>
<feature type="transmembrane region" description="Helical" evidence="5">
    <location>
        <begin position="107"/>
        <end position="125"/>
    </location>
</feature>
<feature type="transmembrane region" description="Helical" evidence="5">
    <location>
        <begin position="44"/>
        <end position="61"/>
    </location>
</feature>
<dbReference type="InterPro" id="IPR032808">
    <property type="entry name" value="DoxX"/>
</dbReference>
<accession>A0A540V855</accession>
<feature type="transmembrane region" description="Helical" evidence="5">
    <location>
        <begin position="6"/>
        <end position="24"/>
    </location>
</feature>
<evidence type="ECO:0000256" key="5">
    <source>
        <dbReference type="SAM" id="Phobius"/>
    </source>
</evidence>
<dbReference type="Pfam" id="PF07681">
    <property type="entry name" value="DoxX"/>
    <property type="match status" value="1"/>
</dbReference>
<evidence type="ECO:0000256" key="3">
    <source>
        <dbReference type="ARBA" id="ARBA00022989"/>
    </source>
</evidence>
<evidence type="ECO:0000256" key="4">
    <source>
        <dbReference type="ARBA" id="ARBA00023136"/>
    </source>
</evidence>
<keyword evidence="7" id="KW-1185">Reference proteome</keyword>
<reference evidence="6 7" key="1">
    <citation type="submission" date="2019-06" db="EMBL/GenBank/DDBJ databases">
        <title>Genome sequence of Litorilinea aerophila BAA-2444.</title>
        <authorList>
            <person name="Maclea K.S."/>
            <person name="Maurais E.G."/>
            <person name="Iannazzi L.C."/>
        </authorList>
    </citation>
    <scope>NUCLEOTIDE SEQUENCE [LARGE SCALE GENOMIC DNA]</scope>
    <source>
        <strain evidence="6 7">ATCC BAA-2444</strain>
    </source>
</reference>
<comment type="caution">
    <text evidence="6">The sequence shown here is derived from an EMBL/GenBank/DDBJ whole genome shotgun (WGS) entry which is preliminary data.</text>
</comment>
<protein>
    <submittedName>
        <fullName evidence="6">DoxX family protein</fullName>
    </submittedName>
</protein>